<dbReference type="AlphaFoldDB" id="A0A3S0HEB6"/>
<dbReference type="GO" id="GO:0055085">
    <property type="term" value="P:transmembrane transport"/>
    <property type="evidence" value="ECO:0007669"/>
    <property type="project" value="InterPro"/>
</dbReference>
<evidence type="ECO:0000256" key="4">
    <source>
        <dbReference type="ARBA" id="ARBA00022475"/>
    </source>
</evidence>
<dbReference type="RefSeq" id="WP_126295968.1">
    <property type="nucleotide sequence ID" value="NZ_CP185866.1"/>
</dbReference>
<gene>
    <name evidence="10" type="ORF">EKG35_18180</name>
</gene>
<dbReference type="Proteomes" id="UP000276349">
    <property type="component" value="Unassembled WGS sequence"/>
</dbReference>
<name>A0A3S0HEB6_9BACI</name>
<keyword evidence="7 9" id="KW-0472">Membrane</keyword>
<dbReference type="GO" id="GO:0043190">
    <property type="term" value="C:ATP-binding cassette (ABC) transporter complex"/>
    <property type="evidence" value="ECO:0007669"/>
    <property type="project" value="InterPro"/>
</dbReference>
<reference evidence="10 11" key="1">
    <citation type="submission" date="2018-12" db="EMBL/GenBank/DDBJ databases">
        <authorList>
            <person name="Yu L."/>
        </authorList>
    </citation>
    <scope>NUCLEOTIDE SEQUENCE [LARGE SCALE GENOMIC DNA]</scope>
    <source>
        <strain evidence="10 11">S5H2222</strain>
    </source>
</reference>
<evidence type="ECO:0000256" key="5">
    <source>
        <dbReference type="ARBA" id="ARBA00022692"/>
    </source>
</evidence>
<sequence length="306" mass="33214">MSILLSSNYQWVLLSTLLLGFASGLIGCLVYWRKQSLMSDALSHAALPGVVISFLIFQEKDFFLLIIGATISALLGAFLIMLIKSTTRITSDTAMGLILAVFFGGGIVLLTVVNRNSNGNQAGLDSFIYGQAASMIWSDVVITTILAATVILIILIGFKEWKLLLFDPNFAKGLNLSIKGMNTVYLIILVLTIVIGIQAVGVILMSALLIIPPVSARYWTHSFRKMMWLSGLFGGMAGTIGTTISALGSGWPTGPFIVMISGLIFLLSLFFGAKKGIVVEYLIFRNKKNEVLKLMPPAQIVREGKR</sequence>
<dbReference type="OrthoDB" id="9788905at2"/>
<keyword evidence="3 8" id="KW-0813">Transport</keyword>
<comment type="caution">
    <text evidence="10">The sequence shown here is derived from an EMBL/GenBank/DDBJ whole genome shotgun (WGS) entry which is preliminary data.</text>
</comment>
<keyword evidence="5 8" id="KW-0812">Transmembrane</keyword>
<evidence type="ECO:0000313" key="11">
    <source>
        <dbReference type="Proteomes" id="UP000276349"/>
    </source>
</evidence>
<dbReference type="PANTHER" id="PTHR30477:SF3">
    <property type="entry name" value="METAL TRANSPORT SYSTEM MEMBRANE PROTEIN CT_069-RELATED"/>
    <property type="match status" value="1"/>
</dbReference>
<dbReference type="PANTHER" id="PTHR30477">
    <property type="entry name" value="ABC-TRANSPORTER METAL-BINDING PROTEIN"/>
    <property type="match status" value="1"/>
</dbReference>
<proteinExistence type="inferred from homology"/>
<dbReference type="Pfam" id="PF00950">
    <property type="entry name" value="ABC-3"/>
    <property type="match status" value="1"/>
</dbReference>
<comment type="subcellular location">
    <subcellularLocation>
        <location evidence="1 8">Cell membrane</location>
        <topology evidence="1 8">Multi-pass membrane protein</topology>
    </subcellularLocation>
</comment>
<dbReference type="EMBL" id="RXNR01000082">
    <property type="protein sequence ID" value="RTQ88087.1"/>
    <property type="molecule type" value="Genomic_DNA"/>
</dbReference>
<evidence type="ECO:0000256" key="6">
    <source>
        <dbReference type="ARBA" id="ARBA00022989"/>
    </source>
</evidence>
<protein>
    <submittedName>
        <fullName evidence="10">Metal ABC transporter permease</fullName>
    </submittedName>
</protein>
<feature type="transmembrane region" description="Helical" evidence="9">
    <location>
        <begin position="12"/>
        <end position="32"/>
    </location>
</feature>
<organism evidence="10 11">
    <name type="scientific">Lysinibacillus telephonicus</name>
    <dbReference type="NCBI Taxonomy" id="1714840"/>
    <lineage>
        <taxon>Bacteria</taxon>
        <taxon>Bacillati</taxon>
        <taxon>Bacillota</taxon>
        <taxon>Bacilli</taxon>
        <taxon>Bacillales</taxon>
        <taxon>Bacillaceae</taxon>
        <taxon>Lysinibacillus</taxon>
    </lineage>
</organism>
<dbReference type="InterPro" id="IPR001626">
    <property type="entry name" value="ABC_TroCD"/>
</dbReference>
<feature type="transmembrane region" description="Helical" evidence="9">
    <location>
        <begin position="135"/>
        <end position="158"/>
    </location>
</feature>
<dbReference type="GO" id="GO:0010043">
    <property type="term" value="P:response to zinc ion"/>
    <property type="evidence" value="ECO:0007669"/>
    <property type="project" value="TreeGrafter"/>
</dbReference>
<dbReference type="Gene3D" id="1.10.3470.10">
    <property type="entry name" value="ABC transporter involved in vitamin B12 uptake, BtuC"/>
    <property type="match status" value="1"/>
</dbReference>
<evidence type="ECO:0000256" key="7">
    <source>
        <dbReference type="ARBA" id="ARBA00023136"/>
    </source>
</evidence>
<feature type="transmembrane region" description="Helical" evidence="9">
    <location>
        <begin position="95"/>
        <end position="114"/>
    </location>
</feature>
<feature type="transmembrane region" description="Helical" evidence="9">
    <location>
        <begin position="226"/>
        <end position="247"/>
    </location>
</feature>
<accession>A0A3S0HEB6</accession>
<comment type="similarity">
    <text evidence="2 8">Belongs to the ABC-3 integral membrane protein family.</text>
</comment>
<feature type="transmembrane region" description="Helical" evidence="9">
    <location>
        <begin position="253"/>
        <end position="273"/>
    </location>
</feature>
<dbReference type="CDD" id="cd06550">
    <property type="entry name" value="TM_ABC_iron-siderophores_like"/>
    <property type="match status" value="1"/>
</dbReference>
<dbReference type="SUPFAM" id="SSF81345">
    <property type="entry name" value="ABC transporter involved in vitamin B12 uptake, BtuC"/>
    <property type="match status" value="1"/>
</dbReference>
<keyword evidence="6 9" id="KW-1133">Transmembrane helix</keyword>
<feature type="transmembrane region" description="Helical" evidence="9">
    <location>
        <begin position="62"/>
        <end position="83"/>
    </location>
</feature>
<evidence type="ECO:0000256" key="8">
    <source>
        <dbReference type="RuleBase" id="RU003943"/>
    </source>
</evidence>
<keyword evidence="11" id="KW-1185">Reference proteome</keyword>
<feature type="transmembrane region" description="Helical" evidence="9">
    <location>
        <begin position="184"/>
        <end position="214"/>
    </location>
</feature>
<evidence type="ECO:0000256" key="2">
    <source>
        <dbReference type="ARBA" id="ARBA00008034"/>
    </source>
</evidence>
<evidence type="ECO:0000256" key="3">
    <source>
        <dbReference type="ARBA" id="ARBA00022448"/>
    </source>
</evidence>
<evidence type="ECO:0000313" key="10">
    <source>
        <dbReference type="EMBL" id="RTQ88087.1"/>
    </source>
</evidence>
<evidence type="ECO:0000256" key="1">
    <source>
        <dbReference type="ARBA" id="ARBA00004651"/>
    </source>
</evidence>
<dbReference type="InterPro" id="IPR037294">
    <property type="entry name" value="ABC_BtuC-like"/>
</dbReference>
<evidence type="ECO:0000256" key="9">
    <source>
        <dbReference type="SAM" id="Phobius"/>
    </source>
</evidence>
<keyword evidence="4" id="KW-1003">Cell membrane</keyword>